<reference evidence="10 11" key="1">
    <citation type="submission" date="2016-01" db="EMBL/GenBank/DDBJ databases">
        <title>Use of Whole Genome Sequencing to ascertain that Brevibacterium massiliense (Roux, Raoult 2009) is a later heterotypic synonym of Brevibacterium ravenspurgense (Mages 2008).</title>
        <authorList>
            <person name="Bernier A.-M."/>
            <person name="Burdz T."/>
            <person name="Huynh C."/>
            <person name="Pachecho A.L."/>
            <person name="Wiebe D."/>
            <person name="Bonner C."/>
            <person name="Bernard K."/>
        </authorList>
    </citation>
    <scope>NUCLEOTIDE SEQUENCE [LARGE SCALE GENOMIC DNA]</scope>
    <source>
        <strain evidence="10 11">CCUG56047</strain>
    </source>
</reference>
<dbReference type="CDD" id="cd03216">
    <property type="entry name" value="ABC_Carb_Monos_I"/>
    <property type="match status" value="1"/>
</dbReference>
<dbReference type="AlphaFoldDB" id="A0A150H9Y4"/>
<evidence type="ECO:0000256" key="4">
    <source>
        <dbReference type="ARBA" id="ARBA00022737"/>
    </source>
</evidence>
<dbReference type="RefSeq" id="WP_062020320.1">
    <property type="nucleotide sequence ID" value="NZ_LQQC01000008.1"/>
</dbReference>
<sequence length="524" mass="56174">MKLTLEGITKKFGEFTANDSIDLVVEPGEIHALLGENGAGKSTLMNVLYGLYEPTAGRILIDDDPVSFSGPGDAVAAGIGMVHQHFMLIPVFTVAESVALGYEPTKSLGLLDLKQAREKVKEISARFGFDIDPDAYIEDLPVGAQQRVEIIKALSRDAKVLILDEPTAVLTPHETDELIEIMRQLKERGTSIVFITHKLREVRAVADSITVIRRGKVVGEVSPESSEAELASAMVGREVNLKSAKTPAEPGDVALKVTDLTVLDKNNLPALNNVSLEVRRGEILAIAGVDGNGQTELAEAIIGLETPAAGTIELDGVNLESSSIKARLNKGIGFVPEDRSTDGIVAGFSIEENMILDWYDQKPYANGLALNPVAIRSAALEKVEQFDIRCGSVQDQISTLSGGNQQKVVLSREMGRDLRLLVASQPTRGLDVGSIEFVHKRIIEERDNGTPCVIVSTELDEVLNLADRIAVMYRGQIIGTVPGGTSRDVLGLMMAGVPEEEANARVADGSAVTEVGQAAQEDIV</sequence>
<protein>
    <submittedName>
        <fullName evidence="10">Ribose import ATP-binding protein RbsA</fullName>
        <ecNumber evidence="10">3.6.3.17</ecNumber>
    </submittedName>
</protein>
<keyword evidence="7" id="KW-1278">Translocase</keyword>
<dbReference type="FunFam" id="3.40.50.300:FF:000127">
    <property type="entry name" value="Ribose import ATP-binding protein RbsA"/>
    <property type="match status" value="1"/>
</dbReference>
<dbReference type="InterPro" id="IPR003439">
    <property type="entry name" value="ABC_transporter-like_ATP-bd"/>
</dbReference>
<dbReference type="CDD" id="cd03215">
    <property type="entry name" value="ABC_Carb_Monos_II"/>
    <property type="match status" value="1"/>
</dbReference>
<feature type="domain" description="ABC transporter" evidence="9">
    <location>
        <begin position="3"/>
        <end position="239"/>
    </location>
</feature>
<dbReference type="Pfam" id="PF00005">
    <property type="entry name" value="ABC_tran"/>
    <property type="match status" value="2"/>
</dbReference>
<evidence type="ECO:0000256" key="1">
    <source>
        <dbReference type="ARBA" id="ARBA00004202"/>
    </source>
</evidence>
<evidence type="ECO:0000256" key="3">
    <source>
        <dbReference type="ARBA" id="ARBA00022475"/>
    </source>
</evidence>
<proteinExistence type="predicted"/>
<accession>A0A150H9Y4</accession>
<dbReference type="InterPro" id="IPR003593">
    <property type="entry name" value="AAA+_ATPase"/>
</dbReference>
<dbReference type="Proteomes" id="UP000243589">
    <property type="component" value="Unassembled WGS sequence"/>
</dbReference>
<dbReference type="PANTHER" id="PTHR43790:SF4">
    <property type="entry name" value="GUANOSINE IMPORT ATP-BINDING PROTEIN NUPO"/>
    <property type="match status" value="1"/>
</dbReference>
<keyword evidence="6 10" id="KW-0067">ATP-binding</keyword>
<evidence type="ECO:0000313" key="11">
    <source>
        <dbReference type="Proteomes" id="UP000243589"/>
    </source>
</evidence>
<dbReference type="InterPro" id="IPR050107">
    <property type="entry name" value="ABC_carbohydrate_import_ATPase"/>
</dbReference>
<comment type="caution">
    <text evidence="10">The sequence shown here is derived from an EMBL/GenBank/DDBJ whole genome shotgun (WGS) entry which is preliminary data.</text>
</comment>
<dbReference type="PANTHER" id="PTHR43790">
    <property type="entry name" value="CARBOHYDRATE TRANSPORT ATP-BINDING PROTEIN MG119-RELATED"/>
    <property type="match status" value="1"/>
</dbReference>
<dbReference type="EC" id="3.6.3.17" evidence="10"/>
<dbReference type="GO" id="GO:0005524">
    <property type="term" value="F:ATP binding"/>
    <property type="evidence" value="ECO:0007669"/>
    <property type="project" value="UniProtKB-KW"/>
</dbReference>
<dbReference type="Gene3D" id="3.40.50.300">
    <property type="entry name" value="P-loop containing nucleotide triphosphate hydrolases"/>
    <property type="match status" value="2"/>
</dbReference>
<keyword evidence="5" id="KW-0547">Nucleotide-binding</keyword>
<evidence type="ECO:0000256" key="5">
    <source>
        <dbReference type="ARBA" id="ARBA00022741"/>
    </source>
</evidence>
<dbReference type="InterPro" id="IPR027417">
    <property type="entry name" value="P-loop_NTPase"/>
</dbReference>
<dbReference type="GO" id="GO:0005886">
    <property type="term" value="C:plasma membrane"/>
    <property type="evidence" value="ECO:0007669"/>
    <property type="project" value="UniProtKB-SubCell"/>
</dbReference>
<dbReference type="PROSITE" id="PS00211">
    <property type="entry name" value="ABC_TRANSPORTER_1"/>
    <property type="match status" value="1"/>
</dbReference>
<comment type="subcellular location">
    <subcellularLocation>
        <location evidence="1">Cell membrane</location>
        <topology evidence="1">Peripheral membrane protein</topology>
    </subcellularLocation>
</comment>
<keyword evidence="3" id="KW-1003">Cell membrane</keyword>
<gene>
    <name evidence="10" type="primary">rbsA</name>
    <name evidence="10" type="ORF">Bravens_00697</name>
</gene>
<keyword evidence="8" id="KW-0472">Membrane</keyword>
<dbReference type="PROSITE" id="PS50893">
    <property type="entry name" value="ABC_TRANSPORTER_2"/>
    <property type="match status" value="2"/>
</dbReference>
<organism evidence="10 11">
    <name type="scientific">Brevibacterium ravenspurgense</name>
    <dbReference type="NCBI Taxonomy" id="479117"/>
    <lineage>
        <taxon>Bacteria</taxon>
        <taxon>Bacillati</taxon>
        <taxon>Actinomycetota</taxon>
        <taxon>Actinomycetes</taxon>
        <taxon>Micrococcales</taxon>
        <taxon>Brevibacteriaceae</taxon>
        <taxon>Brevibacterium</taxon>
    </lineage>
</organism>
<evidence type="ECO:0000256" key="6">
    <source>
        <dbReference type="ARBA" id="ARBA00022840"/>
    </source>
</evidence>
<dbReference type="GO" id="GO:0016887">
    <property type="term" value="F:ATP hydrolysis activity"/>
    <property type="evidence" value="ECO:0007669"/>
    <property type="project" value="InterPro"/>
</dbReference>
<dbReference type="SUPFAM" id="SSF52540">
    <property type="entry name" value="P-loop containing nucleoside triphosphate hydrolases"/>
    <property type="match status" value="2"/>
</dbReference>
<evidence type="ECO:0000256" key="2">
    <source>
        <dbReference type="ARBA" id="ARBA00022448"/>
    </source>
</evidence>
<keyword evidence="10" id="KW-0378">Hydrolase</keyword>
<name>A0A150H9Y4_9MICO</name>
<evidence type="ECO:0000313" key="10">
    <source>
        <dbReference type="EMBL" id="KXZ58825.1"/>
    </source>
</evidence>
<evidence type="ECO:0000259" key="9">
    <source>
        <dbReference type="PROSITE" id="PS50893"/>
    </source>
</evidence>
<dbReference type="PATRIC" id="fig|479117.4.peg.695"/>
<keyword evidence="2" id="KW-0813">Transport</keyword>
<evidence type="ECO:0000256" key="7">
    <source>
        <dbReference type="ARBA" id="ARBA00022967"/>
    </source>
</evidence>
<dbReference type="InterPro" id="IPR017871">
    <property type="entry name" value="ABC_transporter-like_CS"/>
</dbReference>
<feature type="domain" description="ABC transporter" evidence="9">
    <location>
        <begin position="255"/>
        <end position="499"/>
    </location>
</feature>
<keyword evidence="11" id="KW-1185">Reference proteome</keyword>
<evidence type="ECO:0000256" key="8">
    <source>
        <dbReference type="ARBA" id="ARBA00023136"/>
    </source>
</evidence>
<dbReference type="SMART" id="SM00382">
    <property type="entry name" value="AAA"/>
    <property type="match status" value="2"/>
</dbReference>
<dbReference type="EMBL" id="LQQC01000008">
    <property type="protein sequence ID" value="KXZ58825.1"/>
    <property type="molecule type" value="Genomic_DNA"/>
</dbReference>
<keyword evidence="4" id="KW-0677">Repeat</keyword>